<dbReference type="RefSeq" id="WP_065919259.1">
    <property type="nucleotide sequence ID" value="NZ_CP016793.1"/>
</dbReference>
<gene>
    <name evidence="1" type="ORF">BBK82_38005</name>
</gene>
<evidence type="ECO:0000313" key="1">
    <source>
        <dbReference type="EMBL" id="ANZ40922.1"/>
    </source>
</evidence>
<dbReference type="AlphaFoldDB" id="A0A1B2HT89"/>
<dbReference type="KEGG" id="led:BBK82_38005"/>
<keyword evidence="2" id="KW-1185">Reference proteome</keyword>
<dbReference type="Proteomes" id="UP000093053">
    <property type="component" value="Chromosome"/>
</dbReference>
<organism evidence="1 2">
    <name type="scientific">Lentzea guizhouensis</name>
    <dbReference type="NCBI Taxonomy" id="1586287"/>
    <lineage>
        <taxon>Bacteria</taxon>
        <taxon>Bacillati</taxon>
        <taxon>Actinomycetota</taxon>
        <taxon>Actinomycetes</taxon>
        <taxon>Pseudonocardiales</taxon>
        <taxon>Pseudonocardiaceae</taxon>
        <taxon>Lentzea</taxon>
    </lineage>
</organism>
<proteinExistence type="predicted"/>
<protein>
    <submittedName>
        <fullName evidence="1">Uncharacterized protein</fullName>
    </submittedName>
</protein>
<dbReference type="EMBL" id="CP016793">
    <property type="protein sequence ID" value="ANZ40922.1"/>
    <property type="molecule type" value="Genomic_DNA"/>
</dbReference>
<reference evidence="1 2" key="1">
    <citation type="submission" date="2016-07" db="EMBL/GenBank/DDBJ databases">
        <title>Complete genome sequence of the Lentzea guizhouensis DHS C013.</title>
        <authorList>
            <person name="Cao C."/>
        </authorList>
    </citation>
    <scope>NUCLEOTIDE SEQUENCE [LARGE SCALE GENOMIC DNA]</scope>
    <source>
        <strain evidence="1 2">DHS C013</strain>
    </source>
</reference>
<name>A0A1B2HT89_9PSEU</name>
<dbReference type="STRING" id="1586287.BBK82_38005"/>
<evidence type="ECO:0000313" key="2">
    <source>
        <dbReference type="Proteomes" id="UP000093053"/>
    </source>
</evidence>
<sequence length="388" mass="41742">MANHDVAPSLSRELHHLLMMASISSLAQIISAELLCALAASGVWSPQRIVSHARRMRTPYDCAATLAVALPHLPPERQPEVLAEALSVVDTIDDDQYRIAVLIDLAPHLTGEQLEHVLAATLAVPEGTARVSALTKPAPHLSGEQRRTLPAAATLTDHEVADLFDGLPLGSDALSMLPEFTGTLAFAARISLTGELAANFPEPDRSRWLDTALAEIDDGDHGLDVKLELAPHLSATQVAELRSAVDSVEDEPHRLSLLARLVPFLPGDQRTATATLVKDALGTPDQWIDRAKVLPSLARYLSGEEVAEVFADTIRLAGVPDRHLRTTSPVVELAPHLPADLRALAVCTATRYPSGMSVSEHWSNWPRTSRLSATGGARCRPLSPLPPR</sequence>
<accession>A0A1B2HT89</accession>